<dbReference type="Pfam" id="PF11706">
    <property type="entry name" value="zf-CGNR"/>
    <property type="match status" value="1"/>
</dbReference>
<dbReference type="InterPro" id="IPR010852">
    <property type="entry name" value="ABATE"/>
</dbReference>
<organism evidence="2 3">
    <name type="scientific">Nocardioides marmoribigeumensis</name>
    <dbReference type="NCBI Taxonomy" id="433649"/>
    <lineage>
        <taxon>Bacteria</taxon>
        <taxon>Bacillati</taxon>
        <taxon>Actinomycetota</taxon>
        <taxon>Actinomycetes</taxon>
        <taxon>Propionibacteriales</taxon>
        <taxon>Nocardioidaceae</taxon>
        <taxon>Nocardioides</taxon>
    </lineage>
</organism>
<dbReference type="InterPro" id="IPR021005">
    <property type="entry name" value="Znf_CGNR"/>
</dbReference>
<accession>A0ABU2BWR8</accession>
<gene>
    <name evidence="2" type="ORF">J2S63_002041</name>
</gene>
<dbReference type="Gene3D" id="1.10.3300.10">
    <property type="entry name" value="Jann2411-like domain"/>
    <property type="match status" value="1"/>
</dbReference>
<name>A0ABU2BWR8_9ACTN</name>
<comment type="caution">
    <text evidence="2">The sequence shown here is derived from an EMBL/GenBank/DDBJ whole genome shotgun (WGS) entry which is preliminary data.</text>
</comment>
<keyword evidence="3" id="KW-1185">Reference proteome</keyword>
<protein>
    <submittedName>
        <fullName evidence="2">RNA-binding Zn ribbon-like protein</fullName>
    </submittedName>
</protein>
<dbReference type="EMBL" id="JAVDYG010000001">
    <property type="protein sequence ID" value="MDR7362488.1"/>
    <property type="molecule type" value="Genomic_DNA"/>
</dbReference>
<evidence type="ECO:0000259" key="1">
    <source>
        <dbReference type="Pfam" id="PF11706"/>
    </source>
</evidence>
<dbReference type="SUPFAM" id="SSF160904">
    <property type="entry name" value="Jann2411-like"/>
    <property type="match status" value="1"/>
</dbReference>
<sequence length="177" mass="19379">MTFAHDVEDALRAAVALVNSAEEPETLTTTGELAAFFSHHGYTGRHDGTAAELAAVRELRPELRALLLAPRDEAVALVNGILAEEQAVPRLVRHDALDWHLHAVGDDEPLARRIRVETAMAMLDVIRADEHSRLAVCADETCEALALDLSRNRSKRYCSATCTNRNAAAAYRARQSV</sequence>
<dbReference type="RefSeq" id="WP_310301800.1">
    <property type="nucleotide sequence ID" value="NZ_BAAAPS010000008.1"/>
</dbReference>
<dbReference type="PANTHER" id="PTHR35525:SF3">
    <property type="entry name" value="BLL6575 PROTEIN"/>
    <property type="match status" value="1"/>
</dbReference>
<evidence type="ECO:0000313" key="3">
    <source>
        <dbReference type="Proteomes" id="UP001183648"/>
    </source>
</evidence>
<dbReference type="Proteomes" id="UP001183648">
    <property type="component" value="Unassembled WGS sequence"/>
</dbReference>
<evidence type="ECO:0000313" key="2">
    <source>
        <dbReference type="EMBL" id="MDR7362488.1"/>
    </source>
</evidence>
<feature type="domain" description="Zinc finger CGNR" evidence="1">
    <location>
        <begin position="133"/>
        <end position="175"/>
    </location>
</feature>
<dbReference type="Pfam" id="PF07336">
    <property type="entry name" value="ABATE"/>
    <property type="match status" value="1"/>
</dbReference>
<dbReference type="PANTHER" id="PTHR35525">
    <property type="entry name" value="BLL6575 PROTEIN"/>
    <property type="match status" value="1"/>
</dbReference>
<dbReference type="InterPro" id="IPR023286">
    <property type="entry name" value="ABATE_dom_sf"/>
</dbReference>
<proteinExistence type="predicted"/>
<reference evidence="2 3" key="1">
    <citation type="submission" date="2023-07" db="EMBL/GenBank/DDBJ databases">
        <title>Sequencing the genomes of 1000 actinobacteria strains.</title>
        <authorList>
            <person name="Klenk H.-P."/>
        </authorList>
    </citation>
    <scope>NUCLEOTIDE SEQUENCE [LARGE SCALE GENOMIC DNA]</scope>
    <source>
        <strain evidence="2 3">DSM 19426</strain>
    </source>
</reference>